<dbReference type="OrthoDB" id="3392476at2"/>
<gene>
    <name evidence="3" type="ORF">GA0070604_3697</name>
</gene>
<feature type="transmembrane region" description="Helical" evidence="2">
    <location>
        <begin position="49"/>
        <end position="70"/>
    </location>
</feature>
<accession>A0A1C6UUW4</accession>
<keyword evidence="2" id="KW-0472">Membrane</keyword>
<dbReference type="RefSeq" id="WP_091119572.1">
    <property type="nucleotide sequence ID" value="NZ_FMHY01000002.1"/>
</dbReference>
<dbReference type="STRING" id="227316.GA0070604_3697"/>
<feature type="transmembrane region" description="Helical" evidence="2">
    <location>
        <begin position="77"/>
        <end position="97"/>
    </location>
</feature>
<keyword evidence="2" id="KW-1133">Transmembrane helix</keyword>
<reference evidence="4" key="1">
    <citation type="submission" date="2016-06" db="EMBL/GenBank/DDBJ databases">
        <authorList>
            <person name="Varghese N."/>
            <person name="Submissions Spin"/>
        </authorList>
    </citation>
    <scope>NUCLEOTIDE SEQUENCE [LARGE SCALE GENOMIC DNA]</scope>
    <source>
        <strain evidence="4">DSM 44814</strain>
    </source>
</reference>
<feature type="transmembrane region" description="Helical" evidence="2">
    <location>
        <begin position="169"/>
        <end position="189"/>
    </location>
</feature>
<keyword evidence="2" id="KW-0812">Transmembrane</keyword>
<feature type="transmembrane region" description="Helical" evidence="2">
    <location>
        <begin position="142"/>
        <end position="163"/>
    </location>
</feature>
<dbReference type="AlphaFoldDB" id="A0A1C6UUW4"/>
<feature type="compositionally biased region" description="Basic and acidic residues" evidence="1">
    <location>
        <begin position="244"/>
        <end position="262"/>
    </location>
</feature>
<feature type="compositionally biased region" description="Polar residues" evidence="1">
    <location>
        <begin position="201"/>
        <end position="211"/>
    </location>
</feature>
<evidence type="ECO:0000256" key="1">
    <source>
        <dbReference type="SAM" id="MobiDB-lite"/>
    </source>
</evidence>
<organism evidence="3 4">
    <name type="scientific">Micromonospora eburnea</name>
    <dbReference type="NCBI Taxonomy" id="227316"/>
    <lineage>
        <taxon>Bacteria</taxon>
        <taxon>Bacillati</taxon>
        <taxon>Actinomycetota</taxon>
        <taxon>Actinomycetes</taxon>
        <taxon>Micromonosporales</taxon>
        <taxon>Micromonosporaceae</taxon>
        <taxon>Micromonospora</taxon>
    </lineage>
</organism>
<dbReference type="Pfam" id="PF06197">
    <property type="entry name" value="DUF998"/>
    <property type="match status" value="1"/>
</dbReference>
<dbReference type="Proteomes" id="UP000199696">
    <property type="component" value="Unassembled WGS sequence"/>
</dbReference>
<evidence type="ECO:0000256" key="2">
    <source>
        <dbReference type="SAM" id="Phobius"/>
    </source>
</evidence>
<dbReference type="EMBL" id="FMHY01000002">
    <property type="protein sequence ID" value="SCL57798.1"/>
    <property type="molecule type" value="Genomic_DNA"/>
</dbReference>
<evidence type="ECO:0000313" key="4">
    <source>
        <dbReference type="Proteomes" id="UP000199696"/>
    </source>
</evidence>
<dbReference type="InterPro" id="IPR009339">
    <property type="entry name" value="DUF998"/>
</dbReference>
<protein>
    <recommendedName>
        <fullName evidence="5">DUF998 domain-containing protein</fullName>
    </recommendedName>
</protein>
<name>A0A1C6UUW4_9ACTN</name>
<feature type="transmembrane region" description="Helical" evidence="2">
    <location>
        <begin position="9"/>
        <end position="29"/>
    </location>
</feature>
<evidence type="ECO:0000313" key="3">
    <source>
        <dbReference type="EMBL" id="SCL57798.1"/>
    </source>
</evidence>
<sequence>MSTPRLGRVLGLAAAALAMVLFALLHVLVRRLSPVADTISDYALAPDGWIFDTAVLVLAAGSVCLLGPLLWRRQTAVPPATACYAGWCLGLVILTVFPRDPVGAPNTMTGEIHKWASVIALLGLPLGALLTARRRCGPGVRVVAGTATFCLVALVPFVSAYLTSSPLKAYLGLIERAVALGEVVLLLLLGTIRLGLRAATDPTTAGSTPGASQPVGEPIRRLVGPAPDHTGRAPGTEGSTYLRPVDHPAHAGDGVGADREPA</sequence>
<keyword evidence="4" id="KW-1185">Reference proteome</keyword>
<feature type="transmembrane region" description="Helical" evidence="2">
    <location>
        <begin position="112"/>
        <end position="130"/>
    </location>
</feature>
<evidence type="ECO:0008006" key="5">
    <source>
        <dbReference type="Google" id="ProtNLM"/>
    </source>
</evidence>
<feature type="region of interest" description="Disordered" evidence="1">
    <location>
        <begin position="200"/>
        <end position="262"/>
    </location>
</feature>
<proteinExistence type="predicted"/>